<feature type="compositionally biased region" description="Low complexity" evidence="1">
    <location>
        <begin position="105"/>
        <end position="117"/>
    </location>
</feature>
<proteinExistence type="predicted"/>
<evidence type="ECO:0000313" key="2">
    <source>
        <dbReference type="EMBL" id="QHS82907.1"/>
    </source>
</evidence>
<name>A0A6C0ASL8_9ZZZZ</name>
<accession>A0A6C0ASL8</accession>
<protein>
    <submittedName>
        <fullName evidence="2">Uncharacterized protein</fullName>
    </submittedName>
</protein>
<dbReference type="AlphaFoldDB" id="A0A6C0ASL8"/>
<dbReference type="EMBL" id="MN740864">
    <property type="protein sequence ID" value="QHS82907.1"/>
    <property type="molecule type" value="Genomic_DNA"/>
</dbReference>
<organism evidence="2">
    <name type="scientific">viral metagenome</name>
    <dbReference type="NCBI Taxonomy" id="1070528"/>
    <lineage>
        <taxon>unclassified sequences</taxon>
        <taxon>metagenomes</taxon>
        <taxon>organismal metagenomes</taxon>
    </lineage>
</organism>
<reference evidence="2" key="1">
    <citation type="journal article" date="2020" name="Nature">
        <title>Giant virus diversity and host interactions through global metagenomics.</title>
        <authorList>
            <person name="Schulz F."/>
            <person name="Roux S."/>
            <person name="Paez-Espino D."/>
            <person name="Jungbluth S."/>
            <person name="Walsh D.A."/>
            <person name="Denef V.J."/>
            <person name="McMahon K.D."/>
            <person name="Konstantinidis K.T."/>
            <person name="Eloe-Fadrosh E.A."/>
            <person name="Kyrpides N.C."/>
            <person name="Woyke T."/>
        </authorList>
    </citation>
    <scope>NUCLEOTIDE SEQUENCE</scope>
    <source>
        <strain evidence="2">GVMAG-S-1103017-74</strain>
    </source>
</reference>
<sequence length="143" mass="15584">MSSTPHRPVTRSMTRGDNQCHADVERLVHANTALTRSHATLARAQNVLTHTVHLALHESRRTNDTTNAVLTHLHHTVHDTQRAVEELTRSVHGLRSAVQRDANRRAAPAPAASTPLSPRLTLVVKDTARRNGNGAAACSRAPQ</sequence>
<feature type="region of interest" description="Disordered" evidence="1">
    <location>
        <begin position="97"/>
        <end position="117"/>
    </location>
</feature>
<evidence type="ECO:0000256" key="1">
    <source>
        <dbReference type="SAM" id="MobiDB-lite"/>
    </source>
</evidence>